<proteinExistence type="predicted"/>
<evidence type="ECO:0000313" key="1">
    <source>
        <dbReference type="EMBL" id="CAK9053064.1"/>
    </source>
</evidence>
<feature type="non-terminal residue" evidence="1">
    <location>
        <position position="69"/>
    </location>
</feature>
<gene>
    <name evidence="1" type="ORF">SCF082_LOCUS28959</name>
</gene>
<comment type="caution">
    <text evidence="1">The sequence shown here is derived from an EMBL/GenBank/DDBJ whole genome shotgun (WGS) entry which is preliminary data.</text>
</comment>
<protein>
    <submittedName>
        <fullName evidence="1">Uncharacterized protein</fullName>
    </submittedName>
</protein>
<dbReference type="Proteomes" id="UP001642464">
    <property type="component" value="Unassembled WGS sequence"/>
</dbReference>
<accession>A0ABP0MSS1</accession>
<sequence length="69" mass="7662">MSLTDADVQHDKSDLVDNIGPEVDQTKPYVHAKTGWITRADAHTFFHDRIDANRAKADAYQALRAPNAA</sequence>
<evidence type="ECO:0000313" key="2">
    <source>
        <dbReference type="Proteomes" id="UP001642464"/>
    </source>
</evidence>
<name>A0ABP0MSS1_9DINO</name>
<reference evidence="1 2" key="1">
    <citation type="submission" date="2024-02" db="EMBL/GenBank/DDBJ databases">
        <authorList>
            <person name="Chen Y."/>
            <person name="Shah S."/>
            <person name="Dougan E. K."/>
            <person name="Thang M."/>
            <person name="Chan C."/>
        </authorList>
    </citation>
    <scope>NUCLEOTIDE SEQUENCE [LARGE SCALE GENOMIC DNA]</scope>
</reference>
<dbReference type="EMBL" id="CAXAMM010023080">
    <property type="protein sequence ID" value="CAK9053064.1"/>
    <property type="molecule type" value="Genomic_DNA"/>
</dbReference>
<keyword evidence="2" id="KW-1185">Reference proteome</keyword>
<organism evidence="1 2">
    <name type="scientific">Durusdinium trenchii</name>
    <dbReference type="NCBI Taxonomy" id="1381693"/>
    <lineage>
        <taxon>Eukaryota</taxon>
        <taxon>Sar</taxon>
        <taxon>Alveolata</taxon>
        <taxon>Dinophyceae</taxon>
        <taxon>Suessiales</taxon>
        <taxon>Symbiodiniaceae</taxon>
        <taxon>Durusdinium</taxon>
    </lineage>
</organism>